<name>A0A1S2LBR2_9BACI</name>
<comment type="caution">
    <text evidence="1">The sequence shown here is derived from an EMBL/GenBank/DDBJ whole genome shotgun (WGS) entry which is preliminary data.</text>
</comment>
<protein>
    <submittedName>
        <fullName evidence="1">Uncharacterized protein</fullName>
    </submittedName>
</protein>
<accession>A0A1S2LBR2</accession>
<organism evidence="1 2">
    <name type="scientific">Anaerobacillus arseniciselenatis</name>
    <dbReference type="NCBI Taxonomy" id="85682"/>
    <lineage>
        <taxon>Bacteria</taxon>
        <taxon>Bacillati</taxon>
        <taxon>Bacillota</taxon>
        <taxon>Bacilli</taxon>
        <taxon>Bacillales</taxon>
        <taxon>Bacillaceae</taxon>
        <taxon>Anaerobacillus</taxon>
    </lineage>
</organism>
<reference evidence="1 2" key="1">
    <citation type="submission" date="2016-10" db="EMBL/GenBank/DDBJ databases">
        <title>Draft genome sequences of four alkaliphilic bacteria belonging to the Anaerobacillus genus.</title>
        <authorList>
            <person name="Bassil N.M."/>
            <person name="Lloyd J.R."/>
        </authorList>
    </citation>
    <scope>NUCLEOTIDE SEQUENCE [LARGE SCALE GENOMIC DNA]</scope>
    <source>
        <strain evidence="1 2">DSM 15340</strain>
    </source>
</reference>
<dbReference type="Proteomes" id="UP000180098">
    <property type="component" value="Unassembled WGS sequence"/>
</dbReference>
<dbReference type="EMBL" id="MLQQ01000044">
    <property type="protein sequence ID" value="OIJ09473.1"/>
    <property type="molecule type" value="Genomic_DNA"/>
</dbReference>
<gene>
    <name evidence="1" type="ORF">BKP35_16595</name>
</gene>
<dbReference type="AlphaFoldDB" id="A0A1S2LBR2"/>
<proteinExistence type="predicted"/>
<evidence type="ECO:0000313" key="2">
    <source>
        <dbReference type="Proteomes" id="UP000180098"/>
    </source>
</evidence>
<evidence type="ECO:0000313" key="1">
    <source>
        <dbReference type="EMBL" id="OIJ09473.1"/>
    </source>
</evidence>
<keyword evidence="2" id="KW-1185">Reference proteome</keyword>
<sequence length="64" mass="7653">MLASLLYDHIIISKGNGKMEKNKVIELRTVARPVRVRDQNEIFAERRKKRKEKIDAVKNMFRNR</sequence>